<keyword evidence="3 5" id="KW-0904">Protein phosphatase</keyword>
<dbReference type="EMBL" id="QPJD01000005">
    <property type="protein sequence ID" value="RCW48880.1"/>
    <property type="molecule type" value="Genomic_DNA"/>
</dbReference>
<reference evidence="6 7" key="1">
    <citation type="submission" date="2018-07" db="EMBL/GenBank/DDBJ databases">
        <title>Genomic Encyclopedia of Type Strains, Phase III (KMG-III): the genomes of soil and plant-associated and newly described type strains.</title>
        <authorList>
            <person name="Whitman W."/>
        </authorList>
    </citation>
    <scope>NUCLEOTIDE SEQUENCE [LARGE SCALE GENOMIC DNA]</scope>
    <source>
        <strain evidence="6 7">CECT 7506</strain>
    </source>
</reference>
<dbReference type="AlphaFoldDB" id="A0A368W2E4"/>
<dbReference type="InterPro" id="IPR016667">
    <property type="entry name" value="Caps_polysacc_synth_CpsB/CapC"/>
</dbReference>
<organism evidence="6 7">
    <name type="scientific">Paenibacillus prosopidis</name>
    <dbReference type="NCBI Taxonomy" id="630520"/>
    <lineage>
        <taxon>Bacteria</taxon>
        <taxon>Bacillati</taxon>
        <taxon>Bacillota</taxon>
        <taxon>Bacilli</taxon>
        <taxon>Bacillales</taxon>
        <taxon>Paenibacillaceae</taxon>
        <taxon>Paenibacillus</taxon>
    </lineage>
</organism>
<evidence type="ECO:0000256" key="3">
    <source>
        <dbReference type="ARBA" id="ARBA00022912"/>
    </source>
</evidence>
<name>A0A368W2E4_9BACL</name>
<evidence type="ECO:0000313" key="6">
    <source>
        <dbReference type="EMBL" id="RCW48880.1"/>
    </source>
</evidence>
<gene>
    <name evidence="6" type="ORF">DFP97_10564</name>
</gene>
<dbReference type="GO" id="GO:0030145">
    <property type="term" value="F:manganese ion binding"/>
    <property type="evidence" value="ECO:0007669"/>
    <property type="project" value="UniProtKB-UniRule"/>
</dbReference>
<evidence type="ECO:0000256" key="5">
    <source>
        <dbReference type="PIRNR" id="PIRNR016557"/>
    </source>
</evidence>
<dbReference type="InterPro" id="IPR016195">
    <property type="entry name" value="Pol/histidinol_Pase-like"/>
</dbReference>
<proteinExistence type="inferred from homology"/>
<keyword evidence="7" id="KW-1185">Reference proteome</keyword>
<dbReference type="PANTHER" id="PTHR39181">
    <property type="entry name" value="TYROSINE-PROTEIN PHOSPHATASE YWQE"/>
    <property type="match status" value="1"/>
</dbReference>
<dbReference type="EC" id="3.1.3.48" evidence="5"/>
<dbReference type="RefSeq" id="WP_245976024.1">
    <property type="nucleotide sequence ID" value="NZ_QPJD01000005.1"/>
</dbReference>
<dbReference type="GO" id="GO:0004725">
    <property type="term" value="F:protein tyrosine phosphatase activity"/>
    <property type="evidence" value="ECO:0007669"/>
    <property type="project" value="UniProtKB-UniRule"/>
</dbReference>
<comment type="caution">
    <text evidence="6">The sequence shown here is derived from an EMBL/GenBank/DDBJ whole genome shotgun (WGS) entry which is preliminary data.</text>
</comment>
<dbReference type="Proteomes" id="UP000252415">
    <property type="component" value="Unassembled WGS sequence"/>
</dbReference>
<dbReference type="PIRSF" id="PIRSF016557">
    <property type="entry name" value="Caps_synth_CpsB"/>
    <property type="match status" value="1"/>
</dbReference>
<dbReference type="Pfam" id="PF19567">
    <property type="entry name" value="CpsB_CapC"/>
    <property type="match status" value="1"/>
</dbReference>
<protein>
    <recommendedName>
        <fullName evidence="5">Tyrosine-protein phosphatase</fullName>
        <ecNumber evidence="5">3.1.3.48</ecNumber>
    </recommendedName>
</protein>
<accession>A0A368W2E4</accession>
<evidence type="ECO:0000313" key="7">
    <source>
        <dbReference type="Proteomes" id="UP000252415"/>
    </source>
</evidence>
<dbReference type="SUPFAM" id="SSF89550">
    <property type="entry name" value="PHP domain-like"/>
    <property type="match status" value="1"/>
</dbReference>
<sequence>MSMIDIHTHILPGLDDGAANWDETLNMARAAAAEGITTIIATPHHANGKYINTANEVEEHTKRVKEQLIAAGVPVTIMPGQEIRVHDDLLEAWDRQELLPLAASSYVLIEMPSSRIPRAMNELIHELRIMQLKPIIAHPERNAEIVEHPERLADLIREGAYAQVTTHSLLGGFGRRIEQSAWSLCSSGLIHIVSSDAHHLERRGFRLREAYNAIHERMGAEWESYFLSNAQCVVGNKPFGSMPIVTHTSRGVWKRLISYFQNT</sequence>
<keyword evidence="2 5" id="KW-0378">Hydrolase</keyword>
<evidence type="ECO:0000256" key="1">
    <source>
        <dbReference type="ARBA" id="ARBA00005750"/>
    </source>
</evidence>
<evidence type="ECO:0000256" key="4">
    <source>
        <dbReference type="ARBA" id="ARBA00051722"/>
    </source>
</evidence>
<dbReference type="Gene3D" id="3.20.20.140">
    <property type="entry name" value="Metal-dependent hydrolases"/>
    <property type="match status" value="1"/>
</dbReference>
<dbReference type="PANTHER" id="PTHR39181:SF1">
    <property type="entry name" value="TYROSINE-PROTEIN PHOSPHATASE YWQE"/>
    <property type="match status" value="1"/>
</dbReference>
<comment type="similarity">
    <text evidence="1 5">Belongs to the metallo-dependent hydrolases superfamily. CpsB/CapC family.</text>
</comment>
<comment type="catalytic activity">
    <reaction evidence="4 5">
        <text>O-phospho-L-tyrosyl-[protein] + H2O = L-tyrosyl-[protein] + phosphate</text>
        <dbReference type="Rhea" id="RHEA:10684"/>
        <dbReference type="Rhea" id="RHEA-COMP:10136"/>
        <dbReference type="Rhea" id="RHEA-COMP:20101"/>
        <dbReference type="ChEBI" id="CHEBI:15377"/>
        <dbReference type="ChEBI" id="CHEBI:43474"/>
        <dbReference type="ChEBI" id="CHEBI:46858"/>
        <dbReference type="ChEBI" id="CHEBI:61978"/>
        <dbReference type="EC" id="3.1.3.48"/>
    </reaction>
</comment>
<evidence type="ECO:0000256" key="2">
    <source>
        <dbReference type="ARBA" id="ARBA00022801"/>
    </source>
</evidence>